<keyword evidence="4" id="KW-1185">Reference proteome</keyword>
<dbReference type="Proteomes" id="UP000623926">
    <property type="component" value="Chromosome"/>
</dbReference>
<evidence type="ECO:0000313" key="4">
    <source>
        <dbReference type="Proteomes" id="UP000598054"/>
    </source>
</evidence>
<accession>A0ABD7D6G8</accession>
<feature type="region of interest" description="Disordered" evidence="1">
    <location>
        <begin position="89"/>
        <end position="121"/>
    </location>
</feature>
<gene>
    <name evidence="3" type="ORF">I6J41_08985</name>
    <name evidence="2" type="ORF">I6J42_24635</name>
</gene>
<dbReference type="GeneID" id="63979660"/>
<dbReference type="AlphaFoldDB" id="A0ABD7D6G8"/>
<dbReference type="EMBL" id="CP070245">
    <property type="protein sequence ID" value="QRV36874.1"/>
    <property type="molecule type" value="Genomic_DNA"/>
</dbReference>
<sequence>MAPGKFIANPGRMRQGGEMMEELPARVKRISENFISDMQSYYPWPGIDDDFALETRPKYDANNQACLDLLTAIGGAFTGLRHAVLSNSRHIEGVSSDARDEIDRQMSSLDTPDDSSQGGRH</sequence>
<reference evidence="4 5" key="1">
    <citation type="submission" date="2021-02" db="EMBL/GenBank/DDBJ databases">
        <title>FDA dAtabase for Regulatory Grade micrObial Sequences (FDA-ARGOS): Supporting development and validation of Infectious Disease Dx tests.</title>
        <authorList>
            <person name="Sproer C."/>
            <person name="Gronow S."/>
            <person name="Severitt S."/>
            <person name="Schroder I."/>
            <person name="Tallon L."/>
            <person name="Sadzewicz L."/>
            <person name="Zhao X."/>
            <person name="Boylan J."/>
            <person name="Ott S."/>
            <person name="Bowen H."/>
            <person name="Vavikolanu K."/>
            <person name="Mehta A."/>
            <person name="Aluvathingal J."/>
            <person name="Nadendla S."/>
            <person name="Lowell S."/>
            <person name="Myers T."/>
            <person name="Yan Y."/>
            <person name="Sichtig H."/>
        </authorList>
    </citation>
    <scope>NUCLEOTIDE SEQUENCE [LARGE SCALE GENOMIC DNA]</scope>
    <source>
        <strain evidence="3 4">FDAARGOS_1211</strain>
        <strain evidence="2 5">FDAARGOS_1212</strain>
    </source>
</reference>
<name>A0ABD7D6G8_9ACTN</name>
<proteinExistence type="predicted"/>
<evidence type="ECO:0000313" key="2">
    <source>
        <dbReference type="EMBL" id="QRV36874.1"/>
    </source>
</evidence>
<evidence type="ECO:0000313" key="3">
    <source>
        <dbReference type="EMBL" id="QRV40868.1"/>
    </source>
</evidence>
<evidence type="ECO:0000313" key="5">
    <source>
        <dbReference type="Proteomes" id="UP000623926"/>
    </source>
</evidence>
<dbReference type="Proteomes" id="UP000598054">
    <property type="component" value="Chromosome"/>
</dbReference>
<dbReference type="RefSeq" id="WP_030118328.1">
    <property type="nucleotide sequence ID" value="NZ_CP070242.1"/>
</dbReference>
<organism evidence="2 5">
    <name type="scientific">Streptomyces californicus</name>
    <dbReference type="NCBI Taxonomy" id="67351"/>
    <lineage>
        <taxon>Bacteria</taxon>
        <taxon>Bacillati</taxon>
        <taxon>Actinomycetota</taxon>
        <taxon>Actinomycetes</taxon>
        <taxon>Kitasatosporales</taxon>
        <taxon>Streptomycetaceae</taxon>
        <taxon>Streptomyces</taxon>
    </lineage>
</organism>
<feature type="compositionally biased region" description="Basic and acidic residues" evidence="1">
    <location>
        <begin position="89"/>
        <end position="104"/>
    </location>
</feature>
<evidence type="ECO:0000256" key="1">
    <source>
        <dbReference type="SAM" id="MobiDB-lite"/>
    </source>
</evidence>
<dbReference type="EMBL" id="CP070249">
    <property type="protein sequence ID" value="QRV40868.1"/>
    <property type="molecule type" value="Genomic_DNA"/>
</dbReference>
<protein>
    <submittedName>
        <fullName evidence="2">Uncharacterized protein</fullName>
    </submittedName>
</protein>
<feature type="compositionally biased region" description="Polar residues" evidence="1">
    <location>
        <begin position="105"/>
        <end position="121"/>
    </location>
</feature>